<accession>A0A183TDH8</accession>
<evidence type="ECO:0000313" key="2">
    <source>
        <dbReference type="EMBL" id="VDM00913.1"/>
    </source>
</evidence>
<dbReference type="WBParaSite" id="SSLN_0001507301-mRNA-1">
    <property type="protein sequence ID" value="SSLN_0001507301-mRNA-1"/>
    <property type="gene ID" value="SSLN_0001507301"/>
</dbReference>
<dbReference type="EMBL" id="UYSU01039063">
    <property type="protein sequence ID" value="VDM00913.1"/>
    <property type="molecule type" value="Genomic_DNA"/>
</dbReference>
<protein>
    <submittedName>
        <fullName evidence="4">Protein FAM102A</fullName>
    </submittedName>
</protein>
<dbReference type="STRING" id="70667.A0A183TDH8"/>
<evidence type="ECO:0000256" key="1">
    <source>
        <dbReference type="SAM" id="MobiDB-lite"/>
    </source>
</evidence>
<dbReference type="Proteomes" id="UP000275846">
    <property type="component" value="Unassembled WGS sequence"/>
</dbReference>
<keyword evidence="3" id="KW-1185">Reference proteome</keyword>
<evidence type="ECO:0000313" key="4">
    <source>
        <dbReference type="WBParaSite" id="SSLN_0001507301-mRNA-1"/>
    </source>
</evidence>
<sequence>MPHDAGFLESSCLSDAWSISDDGFHFDFSSEFRPPPPPSTNGTSGNSNMRTTRAGGLQAAAAAAAAAAGVRSSSPSVNFVGNGVAGGDASSTASSTPPSTPRRYNRRVQLRPIKMTDSDEVNALLRQIMETNSQAINFDPREMHMAVQRELRLRNRTVNTGGTISSGSTSLSGCCSSSLGYSSEFSSVENCSVEGNPLLTLSPSTASAAVPTTTRSRRS</sequence>
<dbReference type="OrthoDB" id="10023333at2759"/>
<feature type="region of interest" description="Disordered" evidence="1">
    <location>
        <begin position="28"/>
        <end position="51"/>
    </location>
</feature>
<feature type="compositionally biased region" description="Low complexity" evidence="1">
    <location>
        <begin position="197"/>
        <end position="219"/>
    </location>
</feature>
<gene>
    <name evidence="2" type="ORF">SSLN_LOCUS14527</name>
</gene>
<proteinExistence type="predicted"/>
<organism evidence="4">
    <name type="scientific">Schistocephalus solidus</name>
    <name type="common">Tapeworm</name>
    <dbReference type="NCBI Taxonomy" id="70667"/>
    <lineage>
        <taxon>Eukaryota</taxon>
        <taxon>Metazoa</taxon>
        <taxon>Spiralia</taxon>
        <taxon>Lophotrochozoa</taxon>
        <taxon>Platyhelminthes</taxon>
        <taxon>Cestoda</taxon>
        <taxon>Eucestoda</taxon>
        <taxon>Diphyllobothriidea</taxon>
        <taxon>Diphyllobothriidae</taxon>
        <taxon>Schistocephalus</taxon>
    </lineage>
</organism>
<reference evidence="2 3" key="2">
    <citation type="submission" date="2018-11" db="EMBL/GenBank/DDBJ databases">
        <authorList>
            <consortium name="Pathogen Informatics"/>
        </authorList>
    </citation>
    <scope>NUCLEOTIDE SEQUENCE [LARGE SCALE GENOMIC DNA]</scope>
    <source>
        <strain evidence="2 3">NST_G2</strain>
    </source>
</reference>
<dbReference type="AlphaFoldDB" id="A0A183TDH8"/>
<evidence type="ECO:0000313" key="3">
    <source>
        <dbReference type="Proteomes" id="UP000275846"/>
    </source>
</evidence>
<feature type="region of interest" description="Disordered" evidence="1">
    <location>
        <begin position="85"/>
        <end position="105"/>
    </location>
</feature>
<reference evidence="4" key="1">
    <citation type="submission" date="2016-06" db="UniProtKB">
        <authorList>
            <consortium name="WormBaseParasite"/>
        </authorList>
    </citation>
    <scope>IDENTIFICATION</scope>
</reference>
<name>A0A183TDH8_SCHSO</name>
<feature type="region of interest" description="Disordered" evidence="1">
    <location>
        <begin position="196"/>
        <end position="219"/>
    </location>
</feature>